<dbReference type="Gene3D" id="4.10.240.10">
    <property type="entry name" value="Zn(2)-C6 fungal-type DNA-binding domain"/>
    <property type="match status" value="1"/>
</dbReference>
<proteinExistence type="predicted"/>
<evidence type="ECO:0000259" key="7">
    <source>
        <dbReference type="PROSITE" id="PS50048"/>
    </source>
</evidence>
<keyword evidence="1" id="KW-0479">Metal-binding</keyword>
<keyword evidence="9" id="KW-1185">Reference proteome</keyword>
<evidence type="ECO:0000313" key="8">
    <source>
        <dbReference type="EMBL" id="KAL1898183.1"/>
    </source>
</evidence>
<keyword evidence="5" id="KW-0539">Nucleus</keyword>
<dbReference type="InterPro" id="IPR001138">
    <property type="entry name" value="Zn2Cys6_DnaBD"/>
</dbReference>
<evidence type="ECO:0000256" key="4">
    <source>
        <dbReference type="ARBA" id="ARBA00023163"/>
    </source>
</evidence>
<feature type="region of interest" description="Disordered" evidence="6">
    <location>
        <begin position="148"/>
        <end position="196"/>
    </location>
</feature>
<evidence type="ECO:0000256" key="5">
    <source>
        <dbReference type="ARBA" id="ARBA00023242"/>
    </source>
</evidence>
<dbReference type="CDD" id="cd12148">
    <property type="entry name" value="fungal_TF_MHR"/>
    <property type="match status" value="1"/>
</dbReference>
<evidence type="ECO:0000256" key="3">
    <source>
        <dbReference type="ARBA" id="ARBA00023125"/>
    </source>
</evidence>
<dbReference type="InterPro" id="IPR036864">
    <property type="entry name" value="Zn2-C6_fun-type_DNA-bd_sf"/>
</dbReference>
<evidence type="ECO:0000256" key="6">
    <source>
        <dbReference type="SAM" id="MobiDB-lite"/>
    </source>
</evidence>
<dbReference type="PANTHER" id="PTHR31668">
    <property type="entry name" value="GLUCOSE TRANSPORT TRANSCRIPTION REGULATOR RGT1-RELATED-RELATED"/>
    <property type="match status" value="1"/>
</dbReference>
<comment type="caution">
    <text evidence="8">The sequence shown here is derived from an EMBL/GenBank/DDBJ whole genome shotgun (WGS) entry which is preliminary data.</text>
</comment>
<accession>A0ABR3ZEH2</accession>
<dbReference type="SMART" id="SM00066">
    <property type="entry name" value="GAL4"/>
    <property type="match status" value="1"/>
</dbReference>
<protein>
    <recommendedName>
        <fullName evidence="7">Zn(2)-C6 fungal-type domain-containing protein</fullName>
    </recommendedName>
</protein>
<keyword evidence="2" id="KW-0805">Transcription regulation</keyword>
<organism evidence="8 9">
    <name type="scientific">Sporothrix stenoceras</name>
    <dbReference type="NCBI Taxonomy" id="5173"/>
    <lineage>
        <taxon>Eukaryota</taxon>
        <taxon>Fungi</taxon>
        <taxon>Dikarya</taxon>
        <taxon>Ascomycota</taxon>
        <taxon>Pezizomycotina</taxon>
        <taxon>Sordariomycetes</taxon>
        <taxon>Sordariomycetidae</taxon>
        <taxon>Ophiostomatales</taxon>
        <taxon>Ophiostomataceae</taxon>
        <taxon>Sporothrix</taxon>
    </lineage>
</organism>
<feature type="region of interest" description="Disordered" evidence="6">
    <location>
        <begin position="223"/>
        <end position="249"/>
    </location>
</feature>
<feature type="compositionally biased region" description="Low complexity" evidence="6">
    <location>
        <begin position="228"/>
        <end position="239"/>
    </location>
</feature>
<feature type="region of interest" description="Disordered" evidence="6">
    <location>
        <begin position="1"/>
        <end position="135"/>
    </location>
</feature>
<name>A0ABR3ZEH2_9PEZI</name>
<keyword evidence="3" id="KW-0238">DNA-binding</keyword>
<dbReference type="CDD" id="cd00067">
    <property type="entry name" value="GAL4"/>
    <property type="match status" value="1"/>
</dbReference>
<dbReference type="SUPFAM" id="SSF57701">
    <property type="entry name" value="Zn2/Cys6 DNA-binding domain"/>
    <property type="match status" value="1"/>
</dbReference>
<dbReference type="Pfam" id="PF00172">
    <property type="entry name" value="Zn_clus"/>
    <property type="match status" value="1"/>
</dbReference>
<feature type="compositionally biased region" description="Basic and acidic residues" evidence="6">
    <location>
        <begin position="96"/>
        <end position="114"/>
    </location>
</feature>
<evidence type="ECO:0000313" key="9">
    <source>
        <dbReference type="Proteomes" id="UP001583186"/>
    </source>
</evidence>
<dbReference type="PANTHER" id="PTHR31668:SF26">
    <property type="entry name" value="GLUCOSE TRANSPORT TRANSCRIPTION REGULATOR RGT1-RELATED"/>
    <property type="match status" value="1"/>
</dbReference>
<sequence>MDKPGADEALAQQYPTPSADGQAGSSSFYHGTGADVGLDQIDPQLEGMQTDESRGGGQLDDSVATTEANVQALVAAVSGSDDVDVNMGGGPDESYPESHLRALKTEDPGQHDDGSGGSGGADAYVDTTQSGHNSDENNMYAAAALEHVQQAAAAQQAESQQEGVAHHDHQQHQQPHEQDHNTGHDQHQQSVRPPVSVEELQLAAQLSQGLAPMMREANARREGEFHDVSSGVNNDVGSSADAAPGLHDGQDDAEALRVAAAAAAAAADNAYGSPDVTSAYHHTLQHPADVQGHANYGDASQGVSHLPASLQMAQIAQQYNVDHIPPRKRSKVSRACDACRRKKIKCDSVSETEQCTNCRRARTECLFSRVPQKRGPSKGYIKELADRINSIEGKLGNQSPSSAADALELLGRSGGDFSLNENAKRPFGSMSADTPEGSPATSNRHAAWATTTPRTTNLFQTPAGSAAAASRTSYSAVSLAPQPQIDAETPNALSRSLTDMERLLPLADHESQELDDAVFGSYLTAVHPCLPFLPSDRSRVLDNLAQCPQFLQDAFVVALRAVSDALGSAPTTGLARVASALLAQWETEGSPRTSLHDLVHLQTLLLLAVEADTHGPAALKGHHGGLSKTALLSRAVAVSYEMDLPKEQLGATAAAISAAAAEDPSQSEAVDTDSEARLGLRAWWSLVVLDRWNAVALGKPLLIPLRTVVLSPGLRPLLGESAFQFTKLSYLLGSSIAPALVSTDPLRQLQTSLSTPSSSAFLGPLGQQLDLGLEMWRADLPDAVTESAAPLVHLGYWQYRLLAYLLQPSTLSSDVSWATKKVVELTLVATDAKAVSRRGPSPPITPFHHYFICLSGLILAELSKVANERQGALRTLNDLLEVVAPKPIPIEGGAEGATEVPNSSVWNGPLRETLARRLKSSPSNASTNNSNNSAANATAVAAAAVAAAAAAAVEAVVTASEGNGADEASTELAQPAATPVLTPAPAPAPIVDDSVLRNATNFENLGFNPLALLRGGFLNTVHKTAVATPVVPATATPVAPEAHLEGTPVQQEAVQA</sequence>
<dbReference type="PROSITE" id="PS00463">
    <property type="entry name" value="ZN2_CY6_FUNGAL_1"/>
    <property type="match status" value="1"/>
</dbReference>
<reference evidence="8 9" key="1">
    <citation type="journal article" date="2024" name="IMA Fungus">
        <title>IMA Genome - F19 : A genome assembly and annotation guide to empower mycologists, including annotated draft genome sequences of Ceratocystis pirilliformis, Diaporthe australafricana, Fusarium ophioides, Paecilomyces lecythidis, and Sporothrix stenoceras.</title>
        <authorList>
            <person name="Aylward J."/>
            <person name="Wilson A.M."/>
            <person name="Visagie C.M."/>
            <person name="Spraker J."/>
            <person name="Barnes I."/>
            <person name="Buitendag C."/>
            <person name="Ceriani C."/>
            <person name="Del Mar Angel L."/>
            <person name="du Plessis D."/>
            <person name="Fuchs T."/>
            <person name="Gasser K."/>
            <person name="Kramer D."/>
            <person name="Li W."/>
            <person name="Munsamy K."/>
            <person name="Piso A."/>
            <person name="Price J.L."/>
            <person name="Sonnekus B."/>
            <person name="Thomas C."/>
            <person name="van der Nest A."/>
            <person name="van Dijk A."/>
            <person name="van Heerden A."/>
            <person name="van Vuuren N."/>
            <person name="Yilmaz N."/>
            <person name="Duong T.A."/>
            <person name="van der Merwe N.A."/>
            <person name="Wingfield M.J."/>
            <person name="Wingfield B.D."/>
        </authorList>
    </citation>
    <scope>NUCLEOTIDE SEQUENCE [LARGE SCALE GENOMIC DNA]</scope>
    <source>
        <strain evidence="8 9">CMW 5346</strain>
    </source>
</reference>
<dbReference type="PROSITE" id="PS50048">
    <property type="entry name" value="ZN2_CY6_FUNGAL_2"/>
    <property type="match status" value="1"/>
</dbReference>
<feature type="domain" description="Zn(2)-C6 fungal-type" evidence="7">
    <location>
        <begin position="335"/>
        <end position="367"/>
    </location>
</feature>
<evidence type="ECO:0000256" key="1">
    <source>
        <dbReference type="ARBA" id="ARBA00022723"/>
    </source>
</evidence>
<feature type="region of interest" description="Disordered" evidence="6">
    <location>
        <begin position="420"/>
        <end position="445"/>
    </location>
</feature>
<feature type="compositionally biased region" description="Basic and acidic residues" evidence="6">
    <location>
        <begin position="164"/>
        <end position="187"/>
    </location>
</feature>
<dbReference type="EMBL" id="JAWCUI010000016">
    <property type="protein sequence ID" value="KAL1898183.1"/>
    <property type="molecule type" value="Genomic_DNA"/>
</dbReference>
<dbReference type="Proteomes" id="UP001583186">
    <property type="component" value="Unassembled WGS sequence"/>
</dbReference>
<dbReference type="InterPro" id="IPR050797">
    <property type="entry name" value="Carb_Metab_Trans_Reg"/>
</dbReference>
<keyword evidence="4" id="KW-0804">Transcription</keyword>
<feature type="compositionally biased region" description="Low complexity" evidence="6">
    <location>
        <begin position="148"/>
        <end position="162"/>
    </location>
</feature>
<evidence type="ECO:0000256" key="2">
    <source>
        <dbReference type="ARBA" id="ARBA00023015"/>
    </source>
</evidence>
<gene>
    <name evidence="8" type="ORF">Sste5346_003589</name>
</gene>